<dbReference type="AlphaFoldDB" id="A0A0W8FS47"/>
<evidence type="ECO:0000313" key="2">
    <source>
        <dbReference type="EMBL" id="KUG23720.1"/>
    </source>
</evidence>
<evidence type="ECO:0000256" key="1">
    <source>
        <dbReference type="SAM" id="MobiDB-lite"/>
    </source>
</evidence>
<organism evidence="2">
    <name type="scientific">hydrocarbon metagenome</name>
    <dbReference type="NCBI Taxonomy" id="938273"/>
    <lineage>
        <taxon>unclassified sequences</taxon>
        <taxon>metagenomes</taxon>
        <taxon>ecological metagenomes</taxon>
    </lineage>
</organism>
<feature type="region of interest" description="Disordered" evidence="1">
    <location>
        <begin position="1"/>
        <end position="23"/>
    </location>
</feature>
<gene>
    <name evidence="2" type="ORF">ASZ90_006527</name>
</gene>
<sequence length="56" mass="6184">MQPDTSPSPDPSHQGRGNLEDEIIKSKISHADYRACPGIRRGSLPGFEAEFEMTLL</sequence>
<protein>
    <submittedName>
        <fullName evidence="2">Uncharacterized protein</fullName>
    </submittedName>
</protein>
<proteinExistence type="predicted"/>
<name>A0A0W8FS47_9ZZZZ</name>
<dbReference type="EMBL" id="LNQE01000890">
    <property type="protein sequence ID" value="KUG23720.1"/>
    <property type="molecule type" value="Genomic_DNA"/>
</dbReference>
<reference evidence="2" key="1">
    <citation type="journal article" date="2015" name="Proc. Natl. Acad. Sci. U.S.A.">
        <title>Networks of energetic and metabolic interactions define dynamics in microbial communities.</title>
        <authorList>
            <person name="Embree M."/>
            <person name="Liu J.K."/>
            <person name="Al-Bassam M.M."/>
            <person name="Zengler K."/>
        </authorList>
    </citation>
    <scope>NUCLEOTIDE SEQUENCE</scope>
</reference>
<comment type="caution">
    <text evidence="2">The sequence shown here is derived from an EMBL/GenBank/DDBJ whole genome shotgun (WGS) entry which is preliminary data.</text>
</comment>
<feature type="compositionally biased region" description="Pro residues" evidence="1">
    <location>
        <begin position="1"/>
        <end position="10"/>
    </location>
</feature>
<accession>A0A0W8FS47</accession>